<reference evidence="1 2" key="1">
    <citation type="submission" date="2016-10" db="EMBL/GenBank/DDBJ databases">
        <authorList>
            <person name="de Groot N.N."/>
        </authorList>
    </citation>
    <scope>NUCLEOTIDE SEQUENCE [LARGE SCALE GENOMIC DNA]</scope>
    <source>
        <strain evidence="1 2">DSM 44149</strain>
    </source>
</reference>
<evidence type="ECO:0000313" key="1">
    <source>
        <dbReference type="EMBL" id="SDM36631.1"/>
    </source>
</evidence>
<organism evidence="1 2">
    <name type="scientific">Allokutzneria albata</name>
    <name type="common">Kibdelosporangium albatum</name>
    <dbReference type="NCBI Taxonomy" id="211114"/>
    <lineage>
        <taxon>Bacteria</taxon>
        <taxon>Bacillati</taxon>
        <taxon>Actinomycetota</taxon>
        <taxon>Actinomycetes</taxon>
        <taxon>Pseudonocardiales</taxon>
        <taxon>Pseudonocardiaceae</taxon>
        <taxon>Allokutzneria</taxon>
    </lineage>
</organism>
<dbReference type="OrthoDB" id="4001529at2"/>
<dbReference type="STRING" id="211114.SAMN04489726_1268"/>
<dbReference type="Proteomes" id="UP000183376">
    <property type="component" value="Chromosome I"/>
</dbReference>
<protein>
    <submittedName>
        <fullName evidence="1">Uncharacterized protein</fullName>
    </submittedName>
</protein>
<dbReference type="eggNOG" id="ENOG5033XIF">
    <property type="taxonomic scope" value="Bacteria"/>
</dbReference>
<keyword evidence="2" id="KW-1185">Reference proteome</keyword>
<gene>
    <name evidence="1" type="ORF">SAMN04489726_1268</name>
</gene>
<evidence type="ECO:0000313" key="2">
    <source>
        <dbReference type="Proteomes" id="UP000183376"/>
    </source>
</evidence>
<dbReference type="SUPFAM" id="SSF55486">
    <property type="entry name" value="Metalloproteases ('zincins'), catalytic domain"/>
    <property type="match status" value="1"/>
</dbReference>
<dbReference type="RefSeq" id="WP_030433223.1">
    <property type="nucleotide sequence ID" value="NZ_JOEF01000038.1"/>
</dbReference>
<proteinExistence type="predicted"/>
<dbReference type="EMBL" id="LT629701">
    <property type="protein sequence ID" value="SDM36631.1"/>
    <property type="molecule type" value="Genomic_DNA"/>
</dbReference>
<dbReference type="AlphaFoldDB" id="A0A1G9SMH5"/>
<accession>A0A1G9SMH5</accession>
<name>A0A1G9SMH5_ALLAB</name>
<sequence length="359" mass="38707">MIRGLAYLPDARLGPGRLDEVVLEAAVTGPAELTLPEVTVRDERGGELLCGSDLVFAPMAGGGPLTDAEADRQARAFGIVNTAYHAQRMFRLVCRLLETPLPRLVVRIGVQCTSGRWGGGHYRLPGSVPTPDEHTSSVAGEVHLGGGCGFIRAPGGRYFHAPAHNAAIVCHEVGHHMCRHTADFRVNGLRDRFAQHSGKVALDEGTADFLTAVLLSTPDIYGWQRGHLAPSDPRRRRLDARRTMAALRPRGCGSTHANGTIWASALWSSRERLLANGADSDSVTRALLLGLVRLGSGRAPKERRRRKQFSALLRAISEADAVNGPQFLAAMAEHGILPEGTNAELRDRCRRLSALAVSP</sequence>